<dbReference type="SMART" id="SM00418">
    <property type="entry name" value="HTH_ARSR"/>
    <property type="match status" value="1"/>
</dbReference>
<reference evidence="5 6" key="1">
    <citation type="submission" date="2019-12" db="EMBL/GenBank/DDBJ databases">
        <title>Genomic-based taxomic classification of the family Erythrobacteraceae.</title>
        <authorList>
            <person name="Xu L."/>
        </authorList>
    </citation>
    <scope>NUCLEOTIDE SEQUENCE [LARGE SCALE GENOMIC DNA]</scope>
    <source>
        <strain evidence="5 6">RC4-10-4</strain>
    </source>
</reference>
<dbReference type="PANTHER" id="PTHR33154:SF28">
    <property type="entry name" value="HTH-TYPE TRANSCRIPTIONAL REGULATOR YGAV-RELATED"/>
    <property type="match status" value="1"/>
</dbReference>
<name>A0A845A366_9SPHN</name>
<dbReference type="GO" id="GO:0003700">
    <property type="term" value="F:DNA-binding transcription factor activity"/>
    <property type="evidence" value="ECO:0007669"/>
    <property type="project" value="InterPro"/>
</dbReference>
<dbReference type="GO" id="GO:0003677">
    <property type="term" value="F:DNA binding"/>
    <property type="evidence" value="ECO:0007669"/>
    <property type="project" value="UniProtKB-KW"/>
</dbReference>
<evidence type="ECO:0000256" key="2">
    <source>
        <dbReference type="ARBA" id="ARBA00023125"/>
    </source>
</evidence>
<dbReference type="InterPro" id="IPR001845">
    <property type="entry name" value="HTH_ArsR_DNA-bd_dom"/>
</dbReference>
<dbReference type="RefSeq" id="WP_131453149.1">
    <property type="nucleotide sequence ID" value="NZ_BMJK01000001.1"/>
</dbReference>
<evidence type="ECO:0000256" key="3">
    <source>
        <dbReference type="ARBA" id="ARBA00023163"/>
    </source>
</evidence>
<dbReference type="CDD" id="cd00090">
    <property type="entry name" value="HTH_ARSR"/>
    <property type="match status" value="1"/>
</dbReference>
<dbReference type="InterPro" id="IPR051081">
    <property type="entry name" value="HTH_MetalResp_TranReg"/>
</dbReference>
<evidence type="ECO:0000256" key="1">
    <source>
        <dbReference type="ARBA" id="ARBA00023015"/>
    </source>
</evidence>
<dbReference type="SUPFAM" id="SSF46785">
    <property type="entry name" value="Winged helix' DNA-binding domain"/>
    <property type="match status" value="1"/>
</dbReference>
<keyword evidence="6" id="KW-1185">Reference proteome</keyword>
<keyword evidence="2" id="KW-0238">DNA-binding</keyword>
<dbReference type="Pfam" id="PF01022">
    <property type="entry name" value="HTH_5"/>
    <property type="match status" value="1"/>
</dbReference>
<dbReference type="OrthoDB" id="194599at2"/>
<dbReference type="EMBL" id="WTYH01000001">
    <property type="protein sequence ID" value="MXO93862.1"/>
    <property type="molecule type" value="Genomic_DNA"/>
</dbReference>
<dbReference type="Gene3D" id="1.10.10.10">
    <property type="entry name" value="Winged helix-like DNA-binding domain superfamily/Winged helix DNA-binding domain"/>
    <property type="match status" value="1"/>
</dbReference>
<dbReference type="InterPro" id="IPR011991">
    <property type="entry name" value="ArsR-like_HTH"/>
</dbReference>
<proteinExistence type="predicted"/>
<dbReference type="NCBIfam" id="NF033788">
    <property type="entry name" value="HTH_metalloreg"/>
    <property type="match status" value="1"/>
</dbReference>
<organism evidence="5 6">
    <name type="scientific">Aurantiacibacter arachoides</name>
    <dbReference type="NCBI Taxonomy" id="1850444"/>
    <lineage>
        <taxon>Bacteria</taxon>
        <taxon>Pseudomonadati</taxon>
        <taxon>Pseudomonadota</taxon>
        <taxon>Alphaproteobacteria</taxon>
        <taxon>Sphingomonadales</taxon>
        <taxon>Erythrobacteraceae</taxon>
        <taxon>Aurantiacibacter</taxon>
    </lineage>
</organism>
<evidence type="ECO:0000313" key="6">
    <source>
        <dbReference type="Proteomes" id="UP000460626"/>
    </source>
</evidence>
<evidence type="ECO:0000313" key="5">
    <source>
        <dbReference type="EMBL" id="MXO93862.1"/>
    </source>
</evidence>
<keyword evidence="1" id="KW-0805">Transcription regulation</keyword>
<comment type="caution">
    <text evidence="5">The sequence shown here is derived from an EMBL/GenBank/DDBJ whole genome shotgun (WGS) entry which is preliminary data.</text>
</comment>
<dbReference type="PROSITE" id="PS50987">
    <property type="entry name" value="HTH_ARSR_2"/>
    <property type="match status" value="1"/>
</dbReference>
<accession>A0A845A366</accession>
<dbReference type="PRINTS" id="PR00778">
    <property type="entry name" value="HTHARSR"/>
</dbReference>
<dbReference type="InterPro" id="IPR036390">
    <property type="entry name" value="WH_DNA-bd_sf"/>
</dbReference>
<feature type="domain" description="HTH arsR-type" evidence="4">
    <location>
        <begin position="16"/>
        <end position="112"/>
    </location>
</feature>
<protein>
    <submittedName>
        <fullName evidence="5">Metalloregulator ArsR/SmtB family transcription factor</fullName>
    </submittedName>
</protein>
<gene>
    <name evidence="5" type="ORF">GRI62_09600</name>
</gene>
<dbReference type="Proteomes" id="UP000460626">
    <property type="component" value="Unassembled WGS sequence"/>
</dbReference>
<evidence type="ECO:0000259" key="4">
    <source>
        <dbReference type="PROSITE" id="PS50987"/>
    </source>
</evidence>
<dbReference type="InterPro" id="IPR036388">
    <property type="entry name" value="WH-like_DNA-bd_sf"/>
</dbReference>
<dbReference type="AlphaFoldDB" id="A0A845A366"/>
<dbReference type="PANTHER" id="PTHR33154">
    <property type="entry name" value="TRANSCRIPTIONAL REGULATOR, ARSR FAMILY"/>
    <property type="match status" value="1"/>
</dbReference>
<keyword evidence="3" id="KW-0804">Transcription</keyword>
<sequence>MEIAVNQVEPPNTDFIRQAGEASRLLKVMANECRLLILCFLAKAGELSVGQLTERVGLSQSALSQHLAKLRDEGLVATRKVSQSVFYRVCDPKAEQVLALLHQLYCPELGPEPGQDRGADTRTGETV</sequence>